<feature type="region of interest" description="Disordered" evidence="1">
    <location>
        <begin position="1"/>
        <end position="40"/>
    </location>
</feature>
<dbReference type="EMBL" id="KC821608">
    <property type="protein sequence ID" value="AGO47511.1"/>
    <property type="molecule type" value="Genomic_DNA"/>
</dbReference>
<reference evidence="3" key="2">
    <citation type="submission" date="2013-03" db="EMBL/GenBank/DDBJ databases">
        <title>The Cellulophaga phages: a novel, diverse, and globally ubiquitous model system.</title>
        <authorList>
            <person name="Holmfeldt K."/>
            <person name="Solonenko N."/>
            <person name="Shah M."/>
            <person name="Corrier K."/>
            <person name="Riemann L."/>
            <person name="VerBerkmoes N.C."/>
            <person name="Sullivan M.B."/>
        </authorList>
    </citation>
    <scope>NUCLEOTIDE SEQUENCE [LARGE SCALE GENOMIC DNA]</scope>
</reference>
<reference evidence="2 3" key="1">
    <citation type="journal article" date="2013" name="Proc. Natl. Acad. Sci. U.S.A.">
        <title>Twelve previously unknown phage genera are ubiquitous in global oceans.</title>
        <authorList>
            <person name="Holmfeldt K."/>
            <person name="Solonenko N."/>
            <person name="Shah M."/>
            <person name="Corrier K."/>
            <person name="Riemann L."/>
            <person name="Verberkmoes N.C."/>
            <person name="Sullivan M.B."/>
        </authorList>
    </citation>
    <scope>NUCLEOTIDE SEQUENCE [LARGE SCALE GENOMIC DNA]</scope>
    <source>
        <strain evidence="2">Phi19:3</strain>
    </source>
</reference>
<gene>
    <name evidence="2" type="ORF">Phi19:3_gp107</name>
</gene>
<dbReference type="Proteomes" id="UP000014731">
    <property type="component" value="Segment"/>
</dbReference>
<proteinExistence type="predicted"/>
<dbReference type="GeneID" id="16881068"/>
<sequence>MESIGKNFLNDFDFTDDNAATQPEAAVPEVKAEEETTGEVVETPEVVTEEVVEETTTEVKSDTEVKEKPEVEVKKEEKVVEEVKPIELDDDAIKAYFKEKKGKDIESIDDLFKTPEKAVDPLEGLSDEAIQFINYSKETGRGFSDFAELNKDFTKMTPLEIAQKKAIDFSDGEFTSSEAIEFIEKELNIDLSEDLDKFDLIKLKGYGKDWLNNKIQDQKKYKQPIERSASQQGPEMVTLENGVTIPKEQYENWTRQKEQYLEGLQKSQDNITASTFQVTIDENGEEIKMDISYDFSQKDKHNMLSAASDTDKFIQESFSKDGVVDYAKLQKAMFFAQEENMGKVISSAVNKARAEWIEESVKNKTNANFSTKSKMPSEQQKGRIVPIPGASSTSAIPFSVNDF</sequence>
<dbReference type="KEGG" id="vg:16881068"/>
<dbReference type="OrthoDB" id="4651at10239"/>
<name>R9ZWM6_9CAUD</name>
<evidence type="ECO:0000313" key="2">
    <source>
        <dbReference type="EMBL" id="AGO47511.1"/>
    </source>
</evidence>
<evidence type="ECO:0000313" key="3">
    <source>
        <dbReference type="Proteomes" id="UP000014731"/>
    </source>
</evidence>
<feature type="region of interest" description="Disordered" evidence="1">
    <location>
        <begin position="367"/>
        <end position="389"/>
    </location>
</feature>
<protein>
    <submittedName>
        <fullName evidence="2">Uncharacterized protein</fullName>
    </submittedName>
</protein>
<feature type="compositionally biased region" description="Low complexity" evidence="1">
    <location>
        <begin position="17"/>
        <end position="29"/>
    </location>
</feature>
<accession>R9ZWM6</accession>
<evidence type="ECO:0000256" key="1">
    <source>
        <dbReference type="SAM" id="MobiDB-lite"/>
    </source>
</evidence>
<feature type="compositionally biased region" description="Polar residues" evidence="1">
    <location>
        <begin position="367"/>
        <end position="379"/>
    </location>
</feature>
<dbReference type="RefSeq" id="YP_008240892.1">
    <property type="nucleotide sequence ID" value="NC_021789.1"/>
</dbReference>
<organism evidence="2 3">
    <name type="scientific">Cellulophaga phage phi19:3</name>
    <dbReference type="NCBI Taxonomy" id="1327971"/>
    <lineage>
        <taxon>Viruses</taxon>
        <taxon>Duplodnaviria</taxon>
        <taxon>Heunggongvirae</taxon>
        <taxon>Uroviricota</taxon>
        <taxon>Caudoviricetes</taxon>
        <taxon>Pachyviridae</taxon>
        <taxon>Baltivirus</taxon>
        <taxon>Baltivirus phi19tres</taxon>
    </lineage>
</organism>
<keyword evidence="3" id="KW-1185">Reference proteome</keyword>